<dbReference type="RefSeq" id="XP_056685611.1">
    <property type="nucleotide sequence ID" value="XM_056829633.1"/>
</dbReference>
<accession>A0ABM3QQG9</accession>
<keyword evidence="1" id="KW-1185">Reference proteome</keyword>
<reference evidence="2" key="2">
    <citation type="submission" date="2025-08" db="UniProtKB">
        <authorList>
            <consortium name="RefSeq"/>
        </authorList>
    </citation>
    <scope>IDENTIFICATION</scope>
    <source>
        <tissue evidence="2">Leaf</tissue>
    </source>
</reference>
<name>A0ABM3QQG9_SPIOL</name>
<dbReference type="PANTHER" id="PTHR33116">
    <property type="entry name" value="REVERSE TRANSCRIPTASE ZINC-BINDING DOMAIN-CONTAINING PROTEIN-RELATED-RELATED"/>
    <property type="match status" value="1"/>
</dbReference>
<proteinExistence type="predicted"/>
<dbReference type="PANTHER" id="PTHR33116:SF78">
    <property type="entry name" value="OS12G0587133 PROTEIN"/>
    <property type="match status" value="1"/>
</dbReference>
<evidence type="ECO:0000313" key="2">
    <source>
        <dbReference type="RefSeq" id="XP_056685611.1"/>
    </source>
</evidence>
<dbReference type="GeneID" id="130461507"/>
<dbReference type="Proteomes" id="UP000813463">
    <property type="component" value="Chromosome 5"/>
</dbReference>
<gene>
    <name evidence="2" type="primary">LOC130461507</name>
</gene>
<evidence type="ECO:0008006" key="3">
    <source>
        <dbReference type="Google" id="ProtNLM"/>
    </source>
</evidence>
<sequence>MLTLGHDIKLFQGIKLARQTLKVIHLFFADDAMLFLRSIENSCTHISGILDRFYRISGQQLNLAQSFIKFSPDTFLPQQQFLKKILRMPHVVELIGSWNGFLLSQAQKLVLINYVLVATVSHVMMSLEIPGSVANKIDSMIATFFWAKQGQKGWGGCTLKIGNGSNFIDSKEKWVHGRIHVFASHIRLSDARLWKVSHFIQSPKLRWNAARVRNSFEHKDANDILFVELSSCPSPDLLYWENHSTSNFTIKSGYDFLREMDIHQQPLSRLQ</sequence>
<organism evidence="1 2">
    <name type="scientific">Spinacia oleracea</name>
    <name type="common">Spinach</name>
    <dbReference type="NCBI Taxonomy" id="3562"/>
    <lineage>
        <taxon>Eukaryota</taxon>
        <taxon>Viridiplantae</taxon>
        <taxon>Streptophyta</taxon>
        <taxon>Embryophyta</taxon>
        <taxon>Tracheophyta</taxon>
        <taxon>Spermatophyta</taxon>
        <taxon>Magnoliopsida</taxon>
        <taxon>eudicotyledons</taxon>
        <taxon>Gunneridae</taxon>
        <taxon>Pentapetalae</taxon>
        <taxon>Caryophyllales</taxon>
        <taxon>Chenopodiaceae</taxon>
        <taxon>Chenopodioideae</taxon>
        <taxon>Anserineae</taxon>
        <taxon>Spinacia</taxon>
    </lineage>
</organism>
<reference evidence="1" key="1">
    <citation type="journal article" date="2021" name="Nat. Commun.">
        <title>Genomic analyses provide insights into spinach domestication and the genetic basis of agronomic traits.</title>
        <authorList>
            <person name="Cai X."/>
            <person name="Sun X."/>
            <person name="Xu C."/>
            <person name="Sun H."/>
            <person name="Wang X."/>
            <person name="Ge C."/>
            <person name="Zhang Z."/>
            <person name="Wang Q."/>
            <person name="Fei Z."/>
            <person name="Jiao C."/>
            <person name="Wang Q."/>
        </authorList>
    </citation>
    <scope>NUCLEOTIDE SEQUENCE [LARGE SCALE GENOMIC DNA]</scope>
    <source>
        <strain evidence="1">cv. Varoflay</strain>
    </source>
</reference>
<protein>
    <recommendedName>
        <fullName evidence="3">Reverse transcriptase domain-containing protein</fullName>
    </recommendedName>
</protein>
<evidence type="ECO:0000313" key="1">
    <source>
        <dbReference type="Proteomes" id="UP000813463"/>
    </source>
</evidence>